<evidence type="ECO:0008006" key="3">
    <source>
        <dbReference type="Google" id="ProtNLM"/>
    </source>
</evidence>
<evidence type="ECO:0000313" key="1">
    <source>
        <dbReference type="EMBL" id="GAA3573179.1"/>
    </source>
</evidence>
<name>A0ABP6XWM4_9PSEU</name>
<keyword evidence="2" id="KW-1185">Reference proteome</keyword>
<gene>
    <name evidence="1" type="ORF">GCM10022222_66840</name>
</gene>
<proteinExistence type="predicted"/>
<reference evidence="2" key="1">
    <citation type="journal article" date="2019" name="Int. J. Syst. Evol. Microbiol.">
        <title>The Global Catalogue of Microorganisms (GCM) 10K type strain sequencing project: providing services to taxonomists for standard genome sequencing and annotation.</title>
        <authorList>
            <consortium name="The Broad Institute Genomics Platform"/>
            <consortium name="The Broad Institute Genome Sequencing Center for Infectious Disease"/>
            <person name="Wu L."/>
            <person name="Ma J."/>
        </authorList>
    </citation>
    <scope>NUCLEOTIDE SEQUENCE [LARGE SCALE GENOMIC DNA]</scope>
    <source>
        <strain evidence="2">JCM 16898</strain>
    </source>
</reference>
<organism evidence="1 2">
    <name type="scientific">Amycolatopsis ultiminotia</name>
    <dbReference type="NCBI Taxonomy" id="543629"/>
    <lineage>
        <taxon>Bacteria</taxon>
        <taxon>Bacillati</taxon>
        <taxon>Actinomycetota</taxon>
        <taxon>Actinomycetes</taxon>
        <taxon>Pseudonocardiales</taxon>
        <taxon>Pseudonocardiaceae</taxon>
        <taxon>Amycolatopsis</taxon>
    </lineage>
</organism>
<sequence>MWGGCACAVVVFGVGWEPVPMTSVVGPPVRWFGGVVVGTGPGLVGNTRFMERKLAVVVAALCLGLSAGCGEAGVPAPASSSAAASPQPHPMTADDRDFLRRIFEAKYHVAYPLTDACPSGVSPADTACGTQVKALGETADAVVRVMGDYLPDSQTKKIIDDAETVHKAVETTAGLGCFGLSGKGNPASEQDRAKLCPQVVTAVGLSYLEFQGDLR</sequence>
<evidence type="ECO:0000313" key="2">
    <source>
        <dbReference type="Proteomes" id="UP001500689"/>
    </source>
</evidence>
<dbReference type="Proteomes" id="UP001500689">
    <property type="component" value="Unassembled WGS sequence"/>
</dbReference>
<comment type="caution">
    <text evidence="1">The sequence shown here is derived from an EMBL/GenBank/DDBJ whole genome shotgun (WGS) entry which is preliminary data.</text>
</comment>
<accession>A0ABP6XWM4</accession>
<protein>
    <recommendedName>
        <fullName evidence="3">DUF732 domain-containing protein</fullName>
    </recommendedName>
</protein>
<dbReference type="EMBL" id="BAAAZN010000018">
    <property type="protein sequence ID" value="GAA3573179.1"/>
    <property type="molecule type" value="Genomic_DNA"/>
</dbReference>